<sequence length="312" mass="35997">MDTLPVEIIVEIASNLTFASFGRLILVNTRLRSILSTHWTVVLGKIIRKEFTPYDGFLRALQVDGKESLGKVVGGFQSVLNFCRVIKLWEGEFQRLKCESFGEEEFKRMREGVYLWRRYALDFHGRWDRDDSRFMRGLEREELCGLKEVWGVVREGVGREVCPSAEKVIEQSGNSLSIAEAERIGWGEGTENDHVLATIMRLMPEDILHLLIYRHRYASKTSVIQFARLRNPWIENSMETLSLALRGVRDGFEERLDNFSGCEHDEASLELAEVDGWNGGRVGGYHLKNLGFRYEHYDTGSVQKGRLVLRRY</sequence>
<name>A0AAN7BRZ2_9PEZI</name>
<dbReference type="EMBL" id="MU865319">
    <property type="protein sequence ID" value="KAK4228386.1"/>
    <property type="molecule type" value="Genomic_DNA"/>
</dbReference>
<evidence type="ECO:0000313" key="2">
    <source>
        <dbReference type="EMBL" id="KAK4228386.1"/>
    </source>
</evidence>
<organism evidence="2 3">
    <name type="scientific">Podospora fimiseda</name>
    <dbReference type="NCBI Taxonomy" id="252190"/>
    <lineage>
        <taxon>Eukaryota</taxon>
        <taxon>Fungi</taxon>
        <taxon>Dikarya</taxon>
        <taxon>Ascomycota</taxon>
        <taxon>Pezizomycotina</taxon>
        <taxon>Sordariomycetes</taxon>
        <taxon>Sordariomycetidae</taxon>
        <taxon>Sordariales</taxon>
        <taxon>Podosporaceae</taxon>
        <taxon>Podospora</taxon>
    </lineage>
</organism>
<gene>
    <name evidence="2" type="ORF">QBC38DRAFT_156092</name>
</gene>
<evidence type="ECO:0000313" key="3">
    <source>
        <dbReference type="Proteomes" id="UP001301958"/>
    </source>
</evidence>
<feature type="domain" description="F-box" evidence="1">
    <location>
        <begin position="1"/>
        <end position="42"/>
    </location>
</feature>
<dbReference type="PROSITE" id="PS50181">
    <property type="entry name" value="FBOX"/>
    <property type="match status" value="1"/>
</dbReference>
<comment type="caution">
    <text evidence="2">The sequence shown here is derived from an EMBL/GenBank/DDBJ whole genome shotgun (WGS) entry which is preliminary data.</text>
</comment>
<reference evidence="2" key="1">
    <citation type="journal article" date="2023" name="Mol. Phylogenet. Evol.">
        <title>Genome-scale phylogeny and comparative genomics of the fungal order Sordariales.</title>
        <authorList>
            <person name="Hensen N."/>
            <person name="Bonometti L."/>
            <person name="Westerberg I."/>
            <person name="Brannstrom I.O."/>
            <person name="Guillou S."/>
            <person name="Cros-Aarteil S."/>
            <person name="Calhoun S."/>
            <person name="Haridas S."/>
            <person name="Kuo A."/>
            <person name="Mondo S."/>
            <person name="Pangilinan J."/>
            <person name="Riley R."/>
            <person name="LaButti K."/>
            <person name="Andreopoulos B."/>
            <person name="Lipzen A."/>
            <person name="Chen C."/>
            <person name="Yan M."/>
            <person name="Daum C."/>
            <person name="Ng V."/>
            <person name="Clum A."/>
            <person name="Steindorff A."/>
            <person name="Ohm R.A."/>
            <person name="Martin F."/>
            <person name="Silar P."/>
            <person name="Natvig D.O."/>
            <person name="Lalanne C."/>
            <person name="Gautier V."/>
            <person name="Ament-Velasquez S.L."/>
            <person name="Kruys A."/>
            <person name="Hutchinson M.I."/>
            <person name="Powell A.J."/>
            <person name="Barry K."/>
            <person name="Miller A.N."/>
            <person name="Grigoriev I.V."/>
            <person name="Debuchy R."/>
            <person name="Gladieux P."/>
            <person name="Hiltunen Thoren M."/>
            <person name="Johannesson H."/>
        </authorList>
    </citation>
    <scope>NUCLEOTIDE SEQUENCE</scope>
    <source>
        <strain evidence="2">CBS 990.96</strain>
    </source>
</reference>
<accession>A0AAN7BRZ2</accession>
<reference evidence="2" key="2">
    <citation type="submission" date="2023-05" db="EMBL/GenBank/DDBJ databases">
        <authorList>
            <consortium name="Lawrence Berkeley National Laboratory"/>
            <person name="Steindorff A."/>
            <person name="Hensen N."/>
            <person name="Bonometti L."/>
            <person name="Westerberg I."/>
            <person name="Brannstrom I.O."/>
            <person name="Guillou S."/>
            <person name="Cros-Aarteil S."/>
            <person name="Calhoun S."/>
            <person name="Haridas S."/>
            <person name="Kuo A."/>
            <person name="Mondo S."/>
            <person name="Pangilinan J."/>
            <person name="Riley R."/>
            <person name="Labutti K."/>
            <person name="Andreopoulos B."/>
            <person name="Lipzen A."/>
            <person name="Chen C."/>
            <person name="Yanf M."/>
            <person name="Daum C."/>
            <person name="Ng V."/>
            <person name="Clum A."/>
            <person name="Ohm R."/>
            <person name="Martin F."/>
            <person name="Silar P."/>
            <person name="Natvig D."/>
            <person name="Lalanne C."/>
            <person name="Gautier V."/>
            <person name="Ament-Velasquez S.L."/>
            <person name="Kruys A."/>
            <person name="Hutchinson M.I."/>
            <person name="Powell A.J."/>
            <person name="Barry K."/>
            <person name="Miller A.N."/>
            <person name="Grigoriev I.V."/>
            <person name="Debuchy R."/>
            <person name="Gladieux P."/>
            <person name="Thoren M.H."/>
            <person name="Johannesson H."/>
        </authorList>
    </citation>
    <scope>NUCLEOTIDE SEQUENCE</scope>
    <source>
        <strain evidence="2">CBS 990.96</strain>
    </source>
</reference>
<evidence type="ECO:0000259" key="1">
    <source>
        <dbReference type="PROSITE" id="PS50181"/>
    </source>
</evidence>
<dbReference type="InterPro" id="IPR001810">
    <property type="entry name" value="F-box_dom"/>
</dbReference>
<proteinExistence type="predicted"/>
<dbReference type="AlphaFoldDB" id="A0AAN7BRZ2"/>
<keyword evidence="3" id="KW-1185">Reference proteome</keyword>
<dbReference type="CDD" id="cd09917">
    <property type="entry name" value="F-box_SF"/>
    <property type="match status" value="1"/>
</dbReference>
<protein>
    <recommendedName>
        <fullName evidence="1">F-box domain-containing protein</fullName>
    </recommendedName>
</protein>
<dbReference type="Proteomes" id="UP001301958">
    <property type="component" value="Unassembled WGS sequence"/>
</dbReference>